<dbReference type="AlphaFoldDB" id="A0A1R2CVD7"/>
<dbReference type="Proteomes" id="UP000187209">
    <property type="component" value="Unassembled WGS sequence"/>
</dbReference>
<evidence type="ECO:0000313" key="4">
    <source>
        <dbReference type="Proteomes" id="UP000187209"/>
    </source>
</evidence>
<sequence>MGCCSSRHLDHKSCDELIHNSENYLGLFKCKSIDIDRITHRNSYNLQMSQIQFELSCRNLGINYKDPIISDFFMQIYNQNEYSYSVREFTLLGIFLGIGTKEEKIQLLFQNYDIDASKTLAYEEIQTMLKDICRISFQYLPSLALRLCTSEERPSIEKYKLQLRRFRNSTIKVYLEIIFEDVGNEITMDEFKKLFEKPIIGNLINASSLRMYSKNLYAAVRNQVEAVKAIIANPELIDKEMMDKLESTKLKRKMTKTELG</sequence>
<organism evidence="3 4">
    <name type="scientific">Stentor coeruleus</name>
    <dbReference type="NCBI Taxonomy" id="5963"/>
    <lineage>
        <taxon>Eukaryota</taxon>
        <taxon>Sar</taxon>
        <taxon>Alveolata</taxon>
        <taxon>Ciliophora</taxon>
        <taxon>Postciliodesmatophora</taxon>
        <taxon>Heterotrichea</taxon>
        <taxon>Heterotrichida</taxon>
        <taxon>Stentoridae</taxon>
        <taxon>Stentor</taxon>
    </lineage>
</organism>
<dbReference type="EMBL" id="MPUH01000051">
    <property type="protein sequence ID" value="OMJ92969.1"/>
    <property type="molecule type" value="Genomic_DNA"/>
</dbReference>
<dbReference type="InterPro" id="IPR002048">
    <property type="entry name" value="EF_hand_dom"/>
</dbReference>
<dbReference type="Gene3D" id="1.10.238.10">
    <property type="entry name" value="EF-hand"/>
    <property type="match status" value="1"/>
</dbReference>
<feature type="domain" description="EF-hand" evidence="2">
    <location>
        <begin position="100"/>
        <end position="135"/>
    </location>
</feature>
<dbReference type="SUPFAM" id="SSF47473">
    <property type="entry name" value="EF-hand"/>
    <property type="match status" value="1"/>
</dbReference>
<reference evidence="3 4" key="1">
    <citation type="submission" date="2016-11" db="EMBL/GenBank/DDBJ databases">
        <title>The macronuclear genome of Stentor coeruleus: a giant cell with tiny introns.</title>
        <authorList>
            <person name="Slabodnick M."/>
            <person name="Ruby J.G."/>
            <person name="Reiff S.B."/>
            <person name="Swart E.C."/>
            <person name="Gosai S."/>
            <person name="Prabakaran S."/>
            <person name="Witkowska E."/>
            <person name="Larue G.E."/>
            <person name="Fisher S."/>
            <person name="Freeman R.M."/>
            <person name="Gunawardena J."/>
            <person name="Chu W."/>
            <person name="Stover N.A."/>
            <person name="Gregory B.D."/>
            <person name="Nowacki M."/>
            <person name="Derisi J."/>
            <person name="Roy S.W."/>
            <person name="Marshall W.F."/>
            <person name="Sood P."/>
        </authorList>
    </citation>
    <scope>NUCLEOTIDE SEQUENCE [LARGE SCALE GENOMIC DNA]</scope>
    <source>
        <strain evidence="3">WM001</strain>
    </source>
</reference>
<dbReference type="InterPro" id="IPR011992">
    <property type="entry name" value="EF-hand-dom_pair"/>
</dbReference>
<keyword evidence="4" id="KW-1185">Reference proteome</keyword>
<accession>A0A1R2CVD7</accession>
<dbReference type="PROSITE" id="PS00018">
    <property type="entry name" value="EF_HAND_1"/>
    <property type="match status" value="1"/>
</dbReference>
<comment type="caution">
    <text evidence="3">The sequence shown here is derived from an EMBL/GenBank/DDBJ whole genome shotgun (WGS) entry which is preliminary data.</text>
</comment>
<evidence type="ECO:0000313" key="3">
    <source>
        <dbReference type="EMBL" id="OMJ92969.1"/>
    </source>
</evidence>
<keyword evidence="1" id="KW-0106">Calcium</keyword>
<name>A0A1R2CVD7_9CILI</name>
<evidence type="ECO:0000259" key="2">
    <source>
        <dbReference type="PROSITE" id="PS50222"/>
    </source>
</evidence>
<protein>
    <recommendedName>
        <fullName evidence="2">EF-hand domain-containing protein</fullName>
    </recommendedName>
</protein>
<gene>
    <name evidence="3" type="ORF">SteCoe_4190</name>
</gene>
<dbReference type="OrthoDB" id="324823at2759"/>
<dbReference type="InterPro" id="IPR018247">
    <property type="entry name" value="EF_Hand_1_Ca_BS"/>
</dbReference>
<dbReference type="PROSITE" id="PS50222">
    <property type="entry name" value="EF_HAND_2"/>
    <property type="match status" value="1"/>
</dbReference>
<dbReference type="GO" id="GO:0005509">
    <property type="term" value="F:calcium ion binding"/>
    <property type="evidence" value="ECO:0007669"/>
    <property type="project" value="InterPro"/>
</dbReference>
<proteinExistence type="predicted"/>
<evidence type="ECO:0000256" key="1">
    <source>
        <dbReference type="ARBA" id="ARBA00022837"/>
    </source>
</evidence>